<dbReference type="SUPFAM" id="SSF160544">
    <property type="entry name" value="EscU C-terminal domain-like"/>
    <property type="match status" value="1"/>
</dbReference>
<reference evidence="15 16" key="1">
    <citation type="submission" date="2019-08" db="EMBL/GenBank/DDBJ databases">
        <title>Hyperibacter terrae gen. nov., sp. nov. and Hyperibacter viscosus sp. nov., two new members in the family Rhodospirillaceae isolated from the rhizosphere of Hypericum perforatum.</title>
        <authorList>
            <person name="Noviana Z."/>
        </authorList>
    </citation>
    <scope>NUCLEOTIDE SEQUENCE [LARGE SCALE GENOMIC DNA]</scope>
    <source>
        <strain evidence="15 16">R5959</strain>
    </source>
</reference>
<evidence type="ECO:0000313" key="15">
    <source>
        <dbReference type="EMBL" id="QEX23501.1"/>
    </source>
</evidence>
<feature type="transmembrane region" description="Helical" evidence="13">
    <location>
        <begin position="38"/>
        <end position="56"/>
    </location>
</feature>
<keyword evidence="11 13" id="KW-1006">Bacterial flagellum protein export</keyword>
<keyword evidence="9 13" id="KW-1133">Transmembrane helix</keyword>
<evidence type="ECO:0000256" key="9">
    <source>
        <dbReference type="ARBA" id="ARBA00022989"/>
    </source>
</evidence>
<keyword evidence="15" id="KW-0966">Cell projection</keyword>
<dbReference type="OrthoDB" id="9807950at2"/>
<keyword evidence="16" id="KW-1185">Reference proteome</keyword>
<protein>
    <recommendedName>
        <fullName evidence="3 13">Flagellar biosynthetic protein FlhB</fullName>
    </recommendedName>
</protein>
<dbReference type="RefSeq" id="WP_151118873.1">
    <property type="nucleotide sequence ID" value="NZ_CP042582.1"/>
</dbReference>
<dbReference type="GO" id="GO:0044780">
    <property type="term" value="P:bacterial-type flagellum assembly"/>
    <property type="evidence" value="ECO:0007669"/>
    <property type="project" value="InterPro"/>
</dbReference>
<evidence type="ECO:0000256" key="4">
    <source>
        <dbReference type="ARBA" id="ARBA00022448"/>
    </source>
</evidence>
<dbReference type="AlphaFoldDB" id="A0A5J6N1D1"/>
<dbReference type="NCBIfam" id="TIGR00328">
    <property type="entry name" value="flhB"/>
    <property type="match status" value="1"/>
</dbReference>
<keyword evidence="10 13" id="KW-0472">Membrane</keyword>
<feature type="region of interest" description="Disordered" evidence="14">
    <location>
        <begin position="1"/>
        <end position="25"/>
    </location>
</feature>
<keyword evidence="4 13" id="KW-0813">Transport</keyword>
<dbReference type="Pfam" id="PF01312">
    <property type="entry name" value="Bac_export_2"/>
    <property type="match status" value="1"/>
</dbReference>
<dbReference type="Gene3D" id="3.40.1690.10">
    <property type="entry name" value="secretion proteins EscU"/>
    <property type="match status" value="1"/>
</dbReference>
<gene>
    <name evidence="13 15" type="primary">flhB</name>
    <name evidence="15" type="ORF">FRZ61_34390</name>
</gene>
<feature type="transmembrane region" description="Helical" evidence="13">
    <location>
        <begin position="152"/>
        <end position="170"/>
    </location>
</feature>
<proteinExistence type="inferred from homology"/>
<evidence type="ECO:0000256" key="7">
    <source>
        <dbReference type="ARBA" id="ARBA00022795"/>
    </source>
</evidence>
<dbReference type="InterPro" id="IPR006135">
    <property type="entry name" value="T3SS_substrate_exporter"/>
</dbReference>
<dbReference type="Proteomes" id="UP000325797">
    <property type="component" value="Chromosome"/>
</dbReference>
<dbReference type="GO" id="GO:0009306">
    <property type="term" value="P:protein secretion"/>
    <property type="evidence" value="ECO:0007669"/>
    <property type="project" value="InterPro"/>
</dbReference>
<feature type="transmembrane region" description="Helical" evidence="13">
    <location>
        <begin position="94"/>
        <end position="119"/>
    </location>
</feature>
<evidence type="ECO:0000256" key="12">
    <source>
        <dbReference type="ARBA" id="ARBA00025078"/>
    </source>
</evidence>
<keyword evidence="15" id="KW-0282">Flagellum</keyword>
<evidence type="ECO:0000313" key="16">
    <source>
        <dbReference type="Proteomes" id="UP000325797"/>
    </source>
</evidence>
<evidence type="ECO:0000256" key="6">
    <source>
        <dbReference type="ARBA" id="ARBA00022692"/>
    </source>
</evidence>
<dbReference type="PANTHER" id="PTHR30531">
    <property type="entry name" value="FLAGELLAR BIOSYNTHETIC PROTEIN FLHB"/>
    <property type="match status" value="1"/>
</dbReference>
<accession>A0A5J6N1D1</accession>
<evidence type="ECO:0000256" key="1">
    <source>
        <dbReference type="ARBA" id="ARBA00004651"/>
    </source>
</evidence>
<dbReference type="PRINTS" id="PR00950">
    <property type="entry name" value="TYPE3IMSPROT"/>
</dbReference>
<evidence type="ECO:0000256" key="14">
    <source>
        <dbReference type="SAM" id="MobiDB-lite"/>
    </source>
</evidence>
<keyword evidence="8 13" id="KW-0653">Protein transport</keyword>
<evidence type="ECO:0000256" key="13">
    <source>
        <dbReference type="RuleBase" id="RU364091"/>
    </source>
</evidence>
<keyword evidence="7 13" id="KW-1005">Bacterial flagellum biogenesis</keyword>
<evidence type="ECO:0000256" key="2">
    <source>
        <dbReference type="ARBA" id="ARBA00010690"/>
    </source>
</evidence>
<keyword evidence="6 13" id="KW-0812">Transmembrane</keyword>
<evidence type="ECO:0000256" key="10">
    <source>
        <dbReference type="ARBA" id="ARBA00023136"/>
    </source>
</evidence>
<dbReference type="EMBL" id="CP042582">
    <property type="protein sequence ID" value="QEX23501.1"/>
    <property type="molecule type" value="Genomic_DNA"/>
</dbReference>
<comment type="subcellular location">
    <subcellularLocation>
        <location evidence="1">Cell membrane</location>
        <topology evidence="1">Multi-pass membrane protein</topology>
    </subcellularLocation>
</comment>
<name>A0A5J6N1D1_9PROT</name>
<feature type="transmembrane region" description="Helical" evidence="13">
    <location>
        <begin position="195"/>
        <end position="216"/>
    </location>
</feature>
<evidence type="ECO:0000256" key="3">
    <source>
        <dbReference type="ARBA" id="ARBA00021622"/>
    </source>
</evidence>
<dbReference type="InterPro" id="IPR029025">
    <property type="entry name" value="T3SS_substrate_exporter_C"/>
</dbReference>
<sequence length="366" mass="40848">MAEEDQDDSQRTEEPSQRRLQEAREKGQVAQSREVQHWIVILGVALAIFIFATQAVNGTARLVLPFLERPETIPTDFDNLRHILAGTVFGLFKIALLPFLVLIIAAMAGGLIQTGFIFSGEQLKPKLERINPIEGAKRLFSRRSLAEFAKNLAKLAVVGTVAMMVLWPMANDAARLIGLDQGAVLGLLKHDSMRLLIALLSIMAIIAALDYLYQYFEHIRRLRMSKRELREELKQSEGDPLIKSRIRQMRMERARRRMMAQVPKADVVITNPTHFAVALKYEIGKMAAPVLIAKGADAVAFKIREVAEAHKIPVVENPPLARGLFAAVELDQEIPAEHYKAVAEVIGYVMRLRGGGAPPRPAMARR</sequence>
<organism evidence="15 16">
    <name type="scientific">Hypericibacter adhaerens</name>
    <dbReference type="NCBI Taxonomy" id="2602016"/>
    <lineage>
        <taxon>Bacteria</taxon>
        <taxon>Pseudomonadati</taxon>
        <taxon>Pseudomonadota</taxon>
        <taxon>Alphaproteobacteria</taxon>
        <taxon>Rhodospirillales</taxon>
        <taxon>Dongiaceae</taxon>
        <taxon>Hypericibacter</taxon>
    </lineage>
</organism>
<dbReference type="InterPro" id="IPR006136">
    <property type="entry name" value="FlhB"/>
</dbReference>
<keyword evidence="5 13" id="KW-1003">Cell membrane</keyword>
<keyword evidence="15" id="KW-0969">Cilium</keyword>
<dbReference type="KEGG" id="hadh:FRZ61_34390"/>
<evidence type="ECO:0000256" key="8">
    <source>
        <dbReference type="ARBA" id="ARBA00022927"/>
    </source>
</evidence>
<dbReference type="FunFam" id="3.40.1690.10:FF:000001">
    <property type="entry name" value="Flagellar biosynthetic protein FlhB"/>
    <property type="match status" value="1"/>
</dbReference>
<dbReference type="PANTHER" id="PTHR30531:SF12">
    <property type="entry name" value="FLAGELLAR BIOSYNTHETIC PROTEIN FLHB"/>
    <property type="match status" value="1"/>
</dbReference>
<dbReference type="GO" id="GO:0005886">
    <property type="term" value="C:plasma membrane"/>
    <property type="evidence" value="ECO:0007669"/>
    <property type="project" value="UniProtKB-SubCell"/>
</dbReference>
<evidence type="ECO:0000256" key="5">
    <source>
        <dbReference type="ARBA" id="ARBA00022475"/>
    </source>
</evidence>
<comment type="similarity">
    <text evidence="2 13">Belongs to the type III secretion exporter family.</text>
</comment>
<comment type="function">
    <text evidence="12 13">Required for formation of the rod structure in the basal body of the flagellar apparatus. Together with FliI and FliH, may constitute the export apparatus of flagellin.</text>
</comment>
<evidence type="ECO:0000256" key="11">
    <source>
        <dbReference type="ARBA" id="ARBA00023225"/>
    </source>
</evidence>
<feature type="compositionally biased region" description="Basic and acidic residues" evidence="14">
    <location>
        <begin position="8"/>
        <end position="25"/>
    </location>
</feature>